<dbReference type="GO" id="GO:0050568">
    <property type="term" value="F:protein-glutamine glutaminase activity"/>
    <property type="evidence" value="ECO:0007669"/>
    <property type="project" value="UniProtKB-UniRule"/>
</dbReference>
<comment type="domain">
    <text evidence="5">Contains a C-terminal catalytic domain, and an N-terminal region which modulates catalytic activity.</text>
</comment>
<feature type="active site" evidence="5 6">
    <location>
        <position position="194"/>
    </location>
</feature>
<dbReference type="NCBIfam" id="NF009206">
    <property type="entry name" value="PRK12555.1"/>
    <property type="match status" value="1"/>
</dbReference>
<dbReference type="InterPro" id="IPR035909">
    <property type="entry name" value="CheB_C"/>
</dbReference>
<dbReference type="Pfam" id="PF00072">
    <property type="entry name" value="Response_reg"/>
    <property type="match status" value="1"/>
</dbReference>
<evidence type="ECO:0000259" key="9">
    <source>
        <dbReference type="PROSITE" id="PS50122"/>
    </source>
</evidence>
<feature type="modified residue" description="4-aspartylphosphate" evidence="5 7">
    <location>
        <position position="56"/>
    </location>
</feature>
<comment type="subcellular location">
    <subcellularLocation>
        <location evidence="5">Cytoplasm</location>
    </subcellularLocation>
</comment>
<feature type="active site" evidence="5 6">
    <location>
        <position position="168"/>
    </location>
</feature>
<evidence type="ECO:0000256" key="2">
    <source>
        <dbReference type="ARBA" id="ARBA00022500"/>
    </source>
</evidence>
<comment type="catalytic activity">
    <reaction evidence="5">
        <text>L-glutaminyl-[protein] + H2O = L-glutamyl-[protein] + NH4(+)</text>
        <dbReference type="Rhea" id="RHEA:16441"/>
        <dbReference type="Rhea" id="RHEA-COMP:10207"/>
        <dbReference type="Rhea" id="RHEA-COMP:10208"/>
        <dbReference type="ChEBI" id="CHEBI:15377"/>
        <dbReference type="ChEBI" id="CHEBI:28938"/>
        <dbReference type="ChEBI" id="CHEBI:29973"/>
        <dbReference type="ChEBI" id="CHEBI:30011"/>
        <dbReference type="EC" id="3.5.1.44"/>
    </reaction>
</comment>
<evidence type="ECO:0000313" key="11">
    <source>
        <dbReference type="Proteomes" id="UP000032266"/>
    </source>
</evidence>
<dbReference type="HOGENOM" id="CLU_000445_51_0_6"/>
<evidence type="ECO:0000256" key="4">
    <source>
        <dbReference type="ARBA" id="ARBA00048267"/>
    </source>
</evidence>
<dbReference type="Gene3D" id="3.40.50.180">
    <property type="entry name" value="Methylesterase CheB, C-terminal domain"/>
    <property type="match status" value="1"/>
</dbReference>
<accession>A0A0C5VAH8</accession>
<gene>
    <name evidence="5" type="primary">cheB</name>
    <name evidence="10" type="ORF">YC6258_04291</name>
</gene>
<evidence type="ECO:0000256" key="7">
    <source>
        <dbReference type="PROSITE-ProRule" id="PRU00169"/>
    </source>
</evidence>
<dbReference type="SMART" id="SM00448">
    <property type="entry name" value="REC"/>
    <property type="match status" value="1"/>
</dbReference>
<evidence type="ECO:0000256" key="3">
    <source>
        <dbReference type="ARBA" id="ARBA00022801"/>
    </source>
</evidence>
<keyword evidence="3 5" id="KW-0378">Hydrolase</keyword>
<dbReference type="KEGG" id="gsn:YC6258_04291"/>
<dbReference type="EC" id="3.1.1.61" evidence="5"/>
<dbReference type="GO" id="GO:0008984">
    <property type="term" value="F:protein-glutamate methylesterase activity"/>
    <property type="evidence" value="ECO:0007669"/>
    <property type="project" value="UniProtKB-UniRule"/>
</dbReference>
<proteinExistence type="inferred from homology"/>
<dbReference type="CDD" id="cd17541">
    <property type="entry name" value="REC_CheB-like"/>
    <property type="match status" value="1"/>
</dbReference>
<evidence type="ECO:0000256" key="5">
    <source>
        <dbReference type="HAMAP-Rule" id="MF_00099"/>
    </source>
</evidence>
<dbReference type="PIRSF" id="PIRSF000876">
    <property type="entry name" value="RR_chemtxs_CheB"/>
    <property type="match status" value="1"/>
</dbReference>
<reference evidence="10 11" key="1">
    <citation type="submission" date="2014-01" db="EMBL/GenBank/DDBJ databases">
        <title>Full genme sequencing of cellulolytic bacterium Gynuella sunshinyii YC6258T gen. nov., sp. nov.</title>
        <authorList>
            <person name="Khan H."/>
            <person name="Chung E.J."/>
            <person name="Chung Y.R."/>
        </authorList>
    </citation>
    <scope>NUCLEOTIDE SEQUENCE [LARGE SCALE GENOMIC DNA]</scope>
    <source>
        <strain evidence="10 11">YC6258</strain>
    </source>
</reference>
<comment type="function">
    <text evidence="5">Involved in chemotaxis. Part of a chemotaxis signal transduction system that modulates chemotaxis in response to various stimuli. Catalyzes the demethylation of specific methylglutamate residues introduced into the chemoreceptors (methyl-accepting chemotaxis proteins or MCP) by CheR. Also mediates the irreversible deamidation of specific glutamine residues to glutamic acid.</text>
</comment>
<evidence type="ECO:0000256" key="6">
    <source>
        <dbReference type="PROSITE-ProRule" id="PRU00050"/>
    </source>
</evidence>
<dbReference type="PROSITE" id="PS50110">
    <property type="entry name" value="RESPONSE_REGULATORY"/>
    <property type="match status" value="1"/>
</dbReference>
<dbReference type="GO" id="GO:0006935">
    <property type="term" value="P:chemotaxis"/>
    <property type="evidence" value="ECO:0007669"/>
    <property type="project" value="UniProtKB-UniRule"/>
</dbReference>
<feature type="active site" evidence="5 6">
    <location>
        <position position="290"/>
    </location>
</feature>
<feature type="domain" description="CheB-type methylesterase" evidence="9">
    <location>
        <begin position="159"/>
        <end position="346"/>
    </location>
</feature>
<keyword evidence="1 5" id="KW-0963">Cytoplasm</keyword>
<dbReference type="GO" id="GO:0005737">
    <property type="term" value="C:cytoplasm"/>
    <property type="evidence" value="ECO:0007669"/>
    <property type="project" value="UniProtKB-SubCell"/>
</dbReference>
<sequence>MKKITILVVDDSALIRKILVEIFNSDERLEVVGTAADPLIARDKIKQLNPDVLTLDIEMPRMDGLTFLKNLMRLRPMPVVMISTLTNKGANITLDALEIGAVDYFAKPVNDNGHQLAAYSAVLIEKVVQAAGANVRTFDPSRFQPRPYEEQADIGKLKPDTWIAIGASTGGTEAIREVIQNLPAQMPPIVVTQHIPYEFSGSYAERLNRCCSLEVHHVVGGELIQPGHVYLAPGNAHLRFARKGGRWVCRLDEGERVNRHRPSVEVMFDSAGEAIGRDLIAVMLTGMGADGAEAMLRLRQQGCRTIAQNEESSVVWGMPGAAVALGAAVDILPLQSIGRTLIKYSH</sequence>
<comment type="catalytic activity">
    <reaction evidence="4 5">
        <text>[protein]-L-glutamate 5-O-methyl ester + H2O = L-glutamyl-[protein] + methanol + H(+)</text>
        <dbReference type="Rhea" id="RHEA:23236"/>
        <dbReference type="Rhea" id="RHEA-COMP:10208"/>
        <dbReference type="Rhea" id="RHEA-COMP:10311"/>
        <dbReference type="ChEBI" id="CHEBI:15377"/>
        <dbReference type="ChEBI" id="CHEBI:15378"/>
        <dbReference type="ChEBI" id="CHEBI:17790"/>
        <dbReference type="ChEBI" id="CHEBI:29973"/>
        <dbReference type="ChEBI" id="CHEBI:82795"/>
        <dbReference type="EC" id="3.1.1.61"/>
    </reaction>
</comment>
<dbReference type="PATRIC" id="fig|1445510.3.peg.4259"/>
<feature type="domain" description="Response regulatory" evidence="8">
    <location>
        <begin position="5"/>
        <end position="122"/>
    </location>
</feature>
<keyword evidence="11" id="KW-1185">Reference proteome</keyword>
<comment type="similarity">
    <text evidence="5">Belongs to the CheB family.</text>
</comment>
<comment type="PTM">
    <text evidence="5">Phosphorylated by CheA. Phosphorylation of the N-terminal regulatory domain activates the methylesterase activity.</text>
</comment>
<dbReference type="Pfam" id="PF01339">
    <property type="entry name" value="CheB_methylest"/>
    <property type="match status" value="1"/>
</dbReference>
<dbReference type="EC" id="3.5.1.44" evidence="5"/>
<keyword evidence="5 7" id="KW-0597">Phosphoprotein</keyword>
<organism evidence="10 11">
    <name type="scientific">Gynuella sunshinyii YC6258</name>
    <dbReference type="NCBI Taxonomy" id="1445510"/>
    <lineage>
        <taxon>Bacteria</taxon>
        <taxon>Pseudomonadati</taxon>
        <taxon>Pseudomonadota</taxon>
        <taxon>Gammaproteobacteria</taxon>
        <taxon>Oceanospirillales</taxon>
        <taxon>Saccharospirillaceae</taxon>
        <taxon>Gynuella</taxon>
    </lineage>
</organism>
<dbReference type="InterPro" id="IPR001789">
    <property type="entry name" value="Sig_transdc_resp-reg_receiver"/>
</dbReference>
<dbReference type="InterPro" id="IPR008248">
    <property type="entry name" value="CheB-like"/>
</dbReference>
<dbReference type="STRING" id="1445510.YC6258_04291"/>
<dbReference type="PANTHER" id="PTHR42872:SF6">
    <property type="entry name" value="PROTEIN-GLUTAMATE METHYLESTERASE_PROTEIN-GLUTAMINE GLUTAMINASE"/>
    <property type="match status" value="1"/>
</dbReference>
<dbReference type="OrthoDB" id="9793421at2"/>
<dbReference type="Proteomes" id="UP000032266">
    <property type="component" value="Chromosome"/>
</dbReference>
<evidence type="ECO:0000256" key="1">
    <source>
        <dbReference type="ARBA" id="ARBA00022490"/>
    </source>
</evidence>
<dbReference type="SUPFAM" id="SSF52738">
    <property type="entry name" value="Methylesterase CheB, C-terminal domain"/>
    <property type="match status" value="1"/>
</dbReference>
<protein>
    <recommendedName>
        <fullName evidence="5">Protein-glutamate methylesterase/protein-glutamine glutaminase</fullName>
        <ecNumber evidence="5">3.1.1.61</ecNumber>
        <ecNumber evidence="5">3.5.1.44</ecNumber>
    </recommendedName>
</protein>
<dbReference type="GO" id="GO:0000156">
    <property type="term" value="F:phosphorelay response regulator activity"/>
    <property type="evidence" value="ECO:0007669"/>
    <property type="project" value="InterPro"/>
</dbReference>
<dbReference type="Gene3D" id="3.40.50.2300">
    <property type="match status" value="1"/>
</dbReference>
<name>A0A0C5VAH8_9GAMM</name>
<dbReference type="CDD" id="cd16432">
    <property type="entry name" value="CheB_Rec"/>
    <property type="match status" value="1"/>
</dbReference>
<dbReference type="PROSITE" id="PS50122">
    <property type="entry name" value="CHEB"/>
    <property type="match status" value="1"/>
</dbReference>
<dbReference type="InterPro" id="IPR000673">
    <property type="entry name" value="Sig_transdc_resp-reg_Me-estase"/>
</dbReference>
<dbReference type="NCBIfam" id="NF001965">
    <property type="entry name" value="PRK00742.1"/>
    <property type="match status" value="1"/>
</dbReference>
<dbReference type="EMBL" id="CP007142">
    <property type="protein sequence ID" value="AJQ96325.1"/>
    <property type="molecule type" value="Genomic_DNA"/>
</dbReference>
<dbReference type="RefSeq" id="WP_144407698.1">
    <property type="nucleotide sequence ID" value="NZ_CP007142.1"/>
</dbReference>
<dbReference type="HAMAP" id="MF_00099">
    <property type="entry name" value="CheB_chemtxs"/>
    <property type="match status" value="1"/>
</dbReference>
<keyword evidence="2 5" id="KW-0145">Chemotaxis</keyword>
<dbReference type="PANTHER" id="PTHR42872">
    <property type="entry name" value="PROTEIN-GLUTAMATE METHYLESTERASE/PROTEIN-GLUTAMINE GLUTAMINASE"/>
    <property type="match status" value="1"/>
</dbReference>
<evidence type="ECO:0000259" key="8">
    <source>
        <dbReference type="PROSITE" id="PS50110"/>
    </source>
</evidence>
<dbReference type="AlphaFoldDB" id="A0A0C5VAH8"/>
<evidence type="ECO:0000313" key="10">
    <source>
        <dbReference type="EMBL" id="AJQ96325.1"/>
    </source>
</evidence>
<dbReference type="SUPFAM" id="SSF52172">
    <property type="entry name" value="CheY-like"/>
    <property type="match status" value="1"/>
</dbReference>
<dbReference type="InterPro" id="IPR011006">
    <property type="entry name" value="CheY-like_superfamily"/>
</dbReference>